<dbReference type="NCBIfam" id="TIGR02364">
    <property type="entry name" value="dha_pts"/>
    <property type="match status" value="1"/>
</dbReference>
<dbReference type="GO" id="GO:0016020">
    <property type="term" value="C:membrane"/>
    <property type="evidence" value="ECO:0007669"/>
    <property type="project" value="InterPro"/>
</dbReference>
<organism evidence="10 11">
    <name type="scientific">Agrococcus casei LMG 22410</name>
    <dbReference type="NCBI Taxonomy" id="1255656"/>
    <lineage>
        <taxon>Bacteria</taxon>
        <taxon>Bacillati</taxon>
        <taxon>Actinomycetota</taxon>
        <taxon>Actinomycetes</taxon>
        <taxon>Micrococcales</taxon>
        <taxon>Microbacteriaceae</taxon>
        <taxon>Agrococcus</taxon>
    </lineage>
</organism>
<evidence type="ECO:0000256" key="1">
    <source>
        <dbReference type="ARBA" id="ARBA00001113"/>
    </source>
</evidence>
<evidence type="ECO:0000256" key="7">
    <source>
        <dbReference type="ARBA" id="ARBA00046577"/>
    </source>
</evidence>
<comment type="subunit">
    <text evidence="7">Homodimer. The dihydroxyacetone kinase complex is composed of a homodimer of DhaM, a homodimer of DhaK and the subunit DhaL.</text>
</comment>
<dbReference type="NCBIfam" id="TIGR01003">
    <property type="entry name" value="PTS_HPr_family"/>
    <property type="match status" value="1"/>
</dbReference>
<feature type="domain" description="PTS EIIA type-4" evidence="8">
    <location>
        <begin position="2"/>
        <end position="129"/>
    </location>
</feature>
<dbReference type="PANTHER" id="PTHR38594">
    <property type="entry name" value="PEP-DEPENDENT DIHYDROXYACETONE KINASE, PHOSPHORYL DONOR SUBUNIT DHAM"/>
    <property type="match status" value="1"/>
</dbReference>
<dbReference type="GO" id="GO:0009401">
    <property type="term" value="P:phosphoenolpyruvate-dependent sugar phosphotransferase system"/>
    <property type="evidence" value="ECO:0007669"/>
    <property type="project" value="InterPro"/>
</dbReference>
<dbReference type="CDD" id="cd00367">
    <property type="entry name" value="PTS-HPr_like"/>
    <property type="match status" value="1"/>
</dbReference>
<evidence type="ECO:0000256" key="6">
    <source>
        <dbReference type="ARBA" id="ARBA00022679"/>
    </source>
</evidence>
<comment type="function">
    <text evidence="3">General (non sugar-specific) component of the phosphoenolpyruvate-dependent sugar phosphotransferase system (sugar PTS). This major carbohydrate active-transport system catalyzes the phosphorylation of incoming sugar substrates concomitantly with their translocation across the cell membrane. The phosphoryl group from phosphoenolpyruvate (PEP) is transferred to the phosphoryl carrier protein HPr by enzyme I. Phospho-HPr then transfers it to the PTS EIIA domain.</text>
</comment>
<dbReference type="PROSITE" id="PS00369">
    <property type="entry name" value="PTS_HPR_HIS"/>
    <property type="match status" value="1"/>
</dbReference>
<dbReference type="InterPro" id="IPR039643">
    <property type="entry name" value="DhaM"/>
</dbReference>
<comment type="catalytic activity">
    <reaction evidence="1">
        <text>dihydroxyacetone + phosphoenolpyruvate = dihydroxyacetone phosphate + pyruvate</text>
        <dbReference type="Rhea" id="RHEA:18381"/>
        <dbReference type="ChEBI" id="CHEBI:15361"/>
        <dbReference type="ChEBI" id="CHEBI:16016"/>
        <dbReference type="ChEBI" id="CHEBI:57642"/>
        <dbReference type="ChEBI" id="CHEBI:58702"/>
        <dbReference type="EC" id="2.7.1.121"/>
    </reaction>
</comment>
<evidence type="ECO:0000259" key="9">
    <source>
        <dbReference type="PROSITE" id="PS51350"/>
    </source>
</evidence>
<proteinExistence type="predicted"/>
<dbReference type="Gene3D" id="3.40.50.510">
    <property type="entry name" value="Phosphotransferase system, mannose-type IIA component"/>
    <property type="match status" value="1"/>
</dbReference>
<evidence type="ECO:0000256" key="5">
    <source>
        <dbReference type="ARBA" id="ARBA00020422"/>
    </source>
</evidence>
<evidence type="ECO:0000256" key="2">
    <source>
        <dbReference type="ARBA" id="ARBA00002788"/>
    </source>
</evidence>
<dbReference type="AlphaFoldDB" id="A0A1R4FSQ6"/>
<dbReference type="GO" id="GO:0047324">
    <property type="term" value="F:phosphoenolpyruvate-glycerone phosphotransferase activity"/>
    <property type="evidence" value="ECO:0007669"/>
    <property type="project" value="UniProtKB-EC"/>
</dbReference>
<dbReference type="RefSeq" id="WP_086991728.1">
    <property type="nucleotide sequence ID" value="NZ_FUHU01000026.1"/>
</dbReference>
<dbReference type="PROSITE" id="PS51096">
    <property type="entry name" value="PTS_EIIA_TYPE_4"/>
    <property type="match status" value="1"/>
</dbReference>
<dbReference type="InterPro" id="IPR035895">
    <property type="entry name" value="HPr-like_sf"/>
</dbReference>
<dbReference type="SUPFAM" id="SSF55594">
    <property type="entry name" value="HPr-like"/>
    <property type="match status" value="1"/>
</dbReference>
<dbReference type="GO" id="GO:0019563">
    <property type="term" value="P:glycerol catabolic process"/>
    <property type="evidence" value="ECO:0007669"/>
    <property type="project" value="InterPro"/>
</dbReference>
<dbReference type="InterPro" id="IPR004701">
    <property type="entry name" value="PTS_EIIA_man-typ"/>
</dbReference>
<dbReference type="InterPro" id="IPR000032">
    <property type="entry name" value="HPr-like"/>
</dbReference>
<dbReference type="Gene3D" id="3.30.1340.10">
    <property type="entry name" value="HPr-like"/>
    <property type="match status" value="1"/>
</dbReference>
<dbReference type="PRINTS" id="PR00107">
    <property type="entry name" value="PHOSPHOCPHPR"/>
</dbReference>
<evidence type="ECO:0000313" key="10">
    <source>
        <dbReference type="EMBL" id="SJM59050.1"/>
    </source>
</evidence>
<protein>
    <recommendedName>
        <fullName evidence="5">Phosphocarrier protein HPr</fullName>
        <ecNumber evidence="4">2.7.1.121</ecNumber>
    </recommendedName>
</protein>
<dbReference type="GeneID" id="303172870"/>
<dbReference type="PROSITE" id="PS51350">
    <property type="entry name" value="PTS_HPR_DOM"/>
    <property type="match status" value="1"/>
</dbReference>
<dbReference type="OrthoDB" id="350754at2"/>
<feature type="domain" description="HPr" evidence="9">
    <location>
        <begin position="153"/>
        <end position="235"/>
    </location>
</feature>
<keyword evidence="6 10" id="KW-0808">Transferase</keyword>
<comment type="function">
    <text evidence="2">Component of the dihydroxyacetone kinase complex, which is responsible for the phosphoenolpyruvate (PEP)-dependent phosphorylation of dihydroxyacetone. DhaM serves as the phosphoryl donor. Is phosphorylated by phosphoenolpyruvate in an EI- and HPr-dependent reaction, and a phosphorelay system on histidine residues finally leads to phosphoryl transfer to DhaL and dihydroxyacetone.</text>
</comment>
<dbReference type="EC" id="2.7.1.121" evidence="4"/>
<dbReference type="InterPro" id="IPR036662">
    <property type="entry name" value="PTS_EIIA_man-typ_sf"/>
</dbReference>
<dbReference type="Proteomes" id="UP000195787">
    <property type="component" value="Unassembled WGS sequence"/>
</dbReference>
<evidence type="ECO:0000256" key="3">
    <source>
        <dbReference type="ARBA" id="ARBA00003681"/>
    </source>
</evidence>
<reference evidence="10 11" key="1">
    <citation type="submission" date="2017-02" db="EMBL/GenBank/DDBJ databases">
        <authorList>
            <person name="Peterson S.W."/>
        </authorList>
    </citation>
    <scope>NUCLEOTIDE SEQUENCE [LARGE SCALE GENOMIC DNA]</scope>
    <source>
        <strain evidence="10 11">LMG 22410</strain>
    </source>
</reference>
<evidence type="ECO:0000256" key="4">
    <source>
        <dbReference type="ARBA" id="ARBA00012095"/>
    </source>
</evidence>
<evidence type="ECO:0000259" key="8">
    <source>
        <dbReference type="PROSITE" id="PS51096"/>
    </source>
</evidence>
<dbReference type="PANTHER" id="PTHR38594:SF1">
    <property type="entry name" value="PEP-DEPENDENT DIHYDROXYACETONE KINASE, PHOSPHORYL DONOR SUBUNIT DHAM"/>
    <property type="match status" value="1"/>
</dbReference>
<dbReference type="InterPro" id="IPR012844">
    <property type="entry name" value="DhaM_N"/>
</dbReference>
<evidence type="ECO:0000313" key="11">
    <source>
        <dbReference type="Proteomes" id="UP000195787"/>
    </source>
</evidence>
<keyword evidence="10" id="KW-0670">Pyruvate</keyword>
<dbReference type="EMBL" id="FUHU01000026">
    <property type="protein sequence ID" value="SJM59050.1"/>
    <property type="molecule type" value="Genomic_DNA"/>
</dbReference>
<dbReference type="SUPFAM" id="SSF53062">
    <property type="entry name" value="PTS system fructose IIA component-like"/>
    <property type="match status" value="1"/>
</dbReference>
<gene>
    <name evidence="10" type="ORF">CZ674_06490</name>
</gene>
<sequence>MSVELIIVSHSSKLAEGVVELAQQMAEDVRLHAVGGTDEGGIGTSFDRVQQAVEASGDAVVLCDLGSAVMTAESVIDFLDDDARARIRLADAPLVEGAVAAAVAAQSGGSLDEVLAAAESAAGSAEESAAGGSDEPATVVSAEADAAAADAGTVTATVVLVNESGLHARPASALTKLAATFDAEVKVNGVNAKSLLSIMALGLAKGAEVVYEADGADARAAIEALVALTEEGFGE</sequence>
<name>A0A1R4FSQ6_9MICO</name>
<dbReference type="Pfam" id="PF03610">
    <property type="entry name" value="EIIA-man"/>
    <property type="match status" value="1"/>
</dbReference>
<keyword evidence="11" id="KW-1185">Reference proteome</keyword>
<dbReference type="Pfam" id="PF00381">
    <property type="entry name" value="PTS-HPr"/>
    <property type="match status" value="1"/>
</dbReference>
<accession>A0A1R4FSQ6</accession>
<dbReference type="InterPro" id="IPR001020">
    <property type="entry name" value="PTS_HPr_His_P_site"/>
</dbReference>